<sequence>MAMPTHIATEAQVPSPLMHQYKPPMETVIRPPVLWKLAGGRAKIFRQAANGDYSPRIISGKFAGDASERIAAYDLLEPISSEKFLGGICFDLSDVPVRDPLDSPLASQWYHLEGGAANDQNREVSNDPFPKSCNPDAPLPQVSYTRPKVYHSPKLWYLRVIVIKAHDLNLMLNLPLLTAPEIRVKGQLGF</sequence>
<dbReference type="EMBL" id="CACTIH010005802">
    <property type="protein sequence ID" value="CAA3002026.1"/>
    <property type="molecule type" value="Genomic_DNA"/>
</dbReference>
<dbReference type="Gramene" id="OE9A029063T1">
    <property type="protein sequence ID" value="OE9A029063C1"/>
    <property type="gene ID" value="OE9A029063"/>
</dbReference>
<reference evidence="1 2" key="1">
    <citation type="submission" date="2019-12" db="EMBL/GenBank/DDBJ databases">
        <authorList>
            <person name="Alioto T."/>
            <person name="Alioto T."/>
            <person name="Gomez Garrido J."/>
        </authorList>
    </citation>
    <scope>NUCLEOTIDE SEQUENCE [LARGE SCALE GENOMIC DNA]</scope>
</reference>
<dbReference type="InterPro" id="IPR047259">
    <property type="entry name" value="QUIRKY-like"/>
</dbReference>
<proteinExistence type="predicted"/>
<protein>
    <submittedName>
        <fullName evidence="1">QUIRKY</fullName>
    </submittedName>
</protein>
<dbReference type="PANTHER" id="PTHR31425:SF36">
    <property type="entry name" value="PROTEIN QUIRKY"/>
    <property type="match status" value="1"/>
</dbReference>
<dbReference type="Proteomes" id="UP000594638">
    <property type="component" value="Unassembled WGS sequence"/>
</dbReference>
<evidence type="ECO:0000313" key="1">
    <source>
        <dbReference type="EMBL" id="CAA3002026.1"/>
    </source>
</evidence>
<organism evidence="1 2">
    <name type="scientific">Olea europaea subsp. europaea</name>
    <dbReference type="NCBI Taxonomy" id="158383"/>
    <lineage>
        <taxon>Eukaryota</taxon>
        <taxon>Viridiplantae</taxon>
        <taxon>Streptophyta</taxon>
        <taxon>Embryophyta</taxon>
        <taxon>Tracheophyta</taxon>
        <taxon>Spermatophyta</taxon>
        <taxon>Magnoliopsida</taxon>
        <taxon>eudicotyledons</taxon>
        <taxon>Gunneridae</taxon>
        <taxon>Pentapetalae</taxon>
        <taxon>asterids</taxon>
        <taxon>lamiids</taxon>
        <taxon>Lamiales</taxon>
        <taxon>Oleaceae</taxon>
        <taxon>Oleeae</taxon>
        <taxon>Olea</taxon>
    </lineage>
</organism>
<evidence type="ECO:0000313" key="2">
    <source>
        <dbReference type="Proteomes" id="UP000594638"/>
    </source>
</evidence>
<dbReference type="PANTHER" id="PTHR31425">
    <property type="entry name" value="PHOSPHORIBOSYLANTHRANILATE TRANSFERASE ISOFORM 1"/>
    <property type="match status" value="1"/>
</dbReference>
<dbReference type="OrthoDB" id="67700at2759"/>
<comment type="caution">
    <text evidence="1">The sequence shown here is derived from an EMBL/GenBank/DDBJ whole genome shotgun (WGS) entry which is preliminary data.</text>
</comment>
<accession>A0A8S0TAC5</accession>
<dbReference type="AlphaFoldDB" id="A0A8S0TAC5"/>
<gene>
    <name evidence="1" type="ORF">OLEA9_A029063</name>
</gene>
<name>A0A8S0TAC5_OLEEU</name>
<keyword evidence="2" id="KW-1185">Reference proteome</keyword>